<dbReference type="GO" id="GO:0070025">
    <property type="term" value="F:carbon monoxide binding"/>
    <property type="evidence" value="ECO:0007669"/>
    <property type="project" value="TreeGrafter"/>
</dbReference>
<dbReference type="InterPro" id="IPR002780">
    <property type="entry name" value="Hyd_form_HypD"/>
</dbReference>
<dbReference type="HOGENOM" id="CLU_048562_1_0_9"/>
<keyword evidence="5" id="KW-1185">Reference proteome</keyword>
<protein>
    <submittedName>
        <fullName evidence="4">Hydrogenase expression/formation protein HypD</fullName>
    </submittedName>
</protein>
<dbReference type="PATRIC" id="fig|500635.8.peg.596"/>
<evidence type="ECO:0000256" key="1">
    <source>
        <dbReference type="ARBA" id="ARBA00007888"/>
    </source>
</evidence>
<keyword evidence="3" id="KW-0408">Iron</keyword>
<dbReference type="Pfam" id="PF01924">
    <property type="entry name" value="HypD"/>
    <property type="match status" value="1"/>
</dbReference>
<dbReference type="GO" id="GO:0051539">
    <property type="term" value="F:4 iron, 4 sulfur cluster binding"/>
    <property type="evidence" value="ECO:0007669"/>
    <property type="project" value="TreeGrafter"/>
</dbReference>
<organism evidence="4 5">
    <name type="scientific">Mitsuokella multacida DSM 20544</name>
    <dbReference type="NCBI Taxonomy" id="500635"/>
    <lineage>
        <taxon>Bacteria</taxon>
        <taxon>Bacillati</taxon>
        <taxon>Bacillota</taxon>
        <taxon>Negativicutes</taxon>
        <taxon>Selenomonadales</taxon>
        <taxon>Selenomonadaceae</taxon>
        <taxon>Mitsuokella</taxon>
    </lineage>
</organism>
<evidence type="ECO:0000256" key="3">
    <source>
        <dbReference type="ARBA" id="ARBA00023004"/>
    </source>
</evidence>
<dbReference type="GO" id="GO:0051604">
    <property type="term" value="P:protein maturation"/>
    <property type="evidence" value="ECO:0007669"/>
    <property type="project" value="TreeGrafter"/>
</dbReference>
<dbReference type="NCBIfam" id="TIGR00075">
    <property type="entry name" value="hypD"/>
    <property type="match status" value="1"/>
</dbReference>
<dbReference type="PANTHER" id="PTHR30149:SF0">
    <property type="entry name" value="HYDROGENASE MATURATION FACTOR HYPD"/>
    <property type="match status" value="1"/>
</dbReference>
<dbReference type="Proteomes" id="UP000003671">
    <property type="component" value="Unassembled WGS sequence"/>
</dbReference>
<dbReference type="GO" id="GO:0005506">
    <property type="term" value="F:iron ion binding"/>
    <property type="evidence" value="ECO:0007669"/>
    <property type="project" value="TreeGrafter"/>
</dbReference>
<dbReference type="Gene3D" id="6.10.20.100">
    <property type="match status" value="1"/>
</dbReference>
<comment type="caution">
    <text evidence="4">The sequence shown here is derived from an EMBL/GenBank/DDBJ whole genome shotgun (WGS) entry which is preliminary data.</text>
</comment>
<dbReference type="EMBL" id="ABWK02000012">
    <property type="protein sequence ID" value="EEX69182.1"/>
    <property type="molecule type" value="Genomic_DNA"/>
</dbReference>
<reference evidence="4" key="1">
    <citation type="submission" date="2009-09" db="EMBL/GenBank/DDBJ databases">
        <authorList>
            <person name="Weinstock G."/>
            <person name="Sodergren E."/>
            <person name="Clifton S."/>
            <person name="Fulton L."/>
            <person name="Fulton B."/>
            <person name="Courtney L."/>
            <person name="Fronick C."/>
            <person name="Harrison M."/>
            <person name="Strong C."/>
            <person name="Farmer C."/>
            <person name="Delahaunty K."/>
            <person name="Markovic C."/>
            <person name="Hall O."/>
            <person name="Minx P."/>
            <person name="Tomlinson C."/>
            <person name="Mitreva M."/>
            <person name="Nelson J."/>
            <person name="Hou S."/>
            <person name="Wollam A."/>
            <person name="Pepin K.H."/>
            <person name="Johnson M."/>
            <person name="Bhonagiri V."/>
            <person name="Nash W.E."/>
            <person name="Warren W."/>
            <person name="Chinwalla A."/>
            <person name="Mardis E.R."/>
            <person name="Wilson R.K."/>
        </authorList>
    </citation>
    <scope>NUCLEOTIDE SEQUENCE [LARGE SCALE GENOMIC DNA]</scope>
    <source>
        <strain evidence="4">DSM 20544</strain>
    </source>
</reference>
<comment type="similarity">
    <text evidence="1">Belongs to the HypD family.</text>
</comment>
<evidence type="ECO:0000313" key="5">
    <source>
        <dbReference type="Proteomes" id="UP000003671"/>
    </source>
</evidence>
<keyword evidence="2" id="KW-0479">Metal-binding</keyword>
<dbReference type="eggNOG" id="COG0409">
    <property type="taxonomic scope" value="Bacteria"/>
</dbReference>
<accession>C9KM18</accession>
<gene>
    <name evidence="4" type="primary">hypD</name>
    <name evidence="4" type="ORF">MITSMUL_04253</name>
</gene>
<sequence>MTDMTGMTKQEERELAKRLVAEIGRMAETAGRKLRFMEVCGTHTVAIFRAGLRQMLPENVELVSGPGCPVCVTPDDYMDKAITYALREDTIITTFGDMLKVPGSKSSLMEAKAEGADIRIVYSPLDSIQVAKDNPDKKVIFLAVGFETTAPTAAATVLAAKQQGIENLYMLSAQKLVPPALRALLNDPEVRVDGFILPGHVSVITGTDVFSFLTEEYHMPGVVTGFEPLQILRSLYRLMQQVTKGEARIENEYGSVVHEGGSPAAQRATDLVYEPADAAWRGIGIIPMSGLRMRDSFAAYDIERLLPLDVPMGKNKPGCRCGEVLRGIVTPKECPLFGKACVPTHAVGPCMVSVEGVCAAWYKYGQGRFSYGR</sequence>
<dbReference type="AlphaFoldDB" id="C9KM18"/>
<dbReference type="PANTHER" id="PTHR30149">
    <property type="entry name" value="HYDROGENASE PROTEIN ASSEMBLY PROTEIN HYPD"/>
    <property type="match status" value="1"/>
</dbReference>
<evidence type="ECO:0000256" key="2">
    <source>
        <dbReference type="ARBA" id="ARBA00022723"/>
    </source>
</evidence>
<proteinExistence type="inferred from homology"/>
<dbReference type="InterPro" id="IPR042243">
    <property type="entry name" value="HypD_1"/>
</dbReference>
<name>C9KM18_9FIRM</name>
<dbReference type="Gene3D" id="3.40.50.11750">
    <property type="entry name" value="HypD, alpha/beta domain 1"/>
    <property type="match status" value="2"/>
</dbReference>
<dbReference type="PIRSF" id="PIRSF005622">
    <property type="entry name" value="Hydrgn_mat_hypD"/>
    <property type="match status" value="1"/>
</dbReference>
<dbReference type="STRING" id="500635.MITSMUL_04253"/>
<dbReference type="InterPro" id="IPR042244">
    <property type="entry name" value="HypD_2_sf"/>
</dbReference>
<evidence type="ECO:0000313" key="4">
    <source>
        <dbReference type="EMBL" id="EEX69182.1"/>
    </source>
</evidence>